<dbReference type="AlphaFoldDB" id="A0A4D8PSY3"/>
<dbReference type="Pfam" id="PF14248">
    <property type="entry name" value="DUF4345"/>
    <property type="match status" value="1"/>
</dbReference>
<protein>
    <submittedName>
        <fullName evidence="2">DUF4345 domain-containing protein</fullName>
    </submittedName>
</protein>
<keyword evidence="2" id="KW-0614">Plasmid</keyword>
<evidence type="ECO:0000313" key="3">
    <source>
        <dbReference type="Proteomes" id="UP000298595"/>
    </source>
</evidence>
<dbReference type="KEGG" id="aare:D3093_32345"/>
<gene>
    <name evidence="2" type="ORF">D3093_32345</name>
</gene>
<dbReference type="Proteomes" id="UP000298595">
    <property type="component" value="Plasmid p4"/>
</dbReference>
<reference evidence="2 3" key="1">
    <citation type="submission" date="2018-09" db="EMBL/GenBank/DDBJ databases">
        <title>Whole genome based analysis of evolution and adaptive divergence in Indian and Brazilian strains of Azospirillum brasilense.</title>
        <authorList>
            <person name="Singh C."/>
            <person name="Tripathi A.K."/>
        </authorList>
    </citation>
    <scope>NUCLEOTIDE SEQUENCE [LARGE SCALE GENOMIC DNA]</scope>
    <source>
        <strain evidence="2 3">MTCC4035</strain>
        <plasmid evidence="2 3">p4</plasmid>
    </source>
</reference>
<feature type="transmembrane region" description="Helical" evidence="1">
    <location>
        <begin position="48"/>
        <end position="66"/>
    </location>
</feature>
<name>A0A4D8PSY3_9PROT</name>
<sequence length="132" mass="13574">MPLVTLLRVNAVLFAVFGTAFLFQPVEVAHLLTGTFPQTASALTDMRATYGGMMIGFAVFLGWSGFSPQAERAAGVAALSVLIGLAIGRAVGIVVDGSFNVTIIALLLAELLFGALLAAALARPPAPESLNS</sequence>
<feature type="transmembrane region" description="Helical" evidence="1">
    <location>
        <begin position="101"/>
        <end position="122"/>
    </location>
</feature>
<evidence type="ECO:0000256" key="1">
    <source>
        <dbReference type="SAM" id="Phobius"/>
    </source>
</evidence>
<dbReference type="InterPro" id="IPR025597">
    <property type="entry name" value="DUF4345"/>
</dbReference>
<geneLocation type="plasmid" evidence="2 3">
    <name>p4</name>
</geneLocation>
<accession>A0A4D8PSY3</accession>
<dbReference type="EMBL" id="CP032325">
    <property type="protein sequence ID" value="QCN99927.1"/>
    <property type="molecule type" value="Genomic_DNA"/>
</dbReference>
<feature type="transmembrane region" description="Helical" evidence="1">
    <location>
        <begin position="73"/>
        <end position="95"/>
    </location>
</feature>
<keyword evidence="1" id="KW-1133">Transmembrane helix</keyword>
<keyword evidence="1" id="KW-0812">Transmembrane</keyword>
<proteinExistence type="predicted"/>
<dbReference type="RefSeq" id="WP_137118664.1">
    <property type="nucleotide sequence ID" value="NZ_CP032325.1"/>
</dbReference>
<keyword evidence="1" id="KW-0472">Membrane</keyword>
<evidence type="ECO:0000313" key="2">
    <source>
        <dbReference type="EMBL" id="QCN99927.1"/>
    </source>
</evidence>
<organism evidence="2 3">
    <name type="scientific">Azospirillum argentinense</name>
    <dbReference type="NCBI Taxonomy" id="2970906"/>
    <lineage>
        <taxon>Bacteria</taxon>
        <taxon>Pseudomonadati</taxon>
        <taxon>Pseudomonadota</taxon>
        <taxon>Alphaproteobacteria</taxon>
        <taxon>Rhodospirillales</taxon>
        <taxon>Azospirillaceae</taxon>
        <taxon>Azospirillum</taxon>
    </lineage>
</organism>